<name>A0A9D4Q6S3_RHISA</name>
<reference evidence="1" key="1">
    <citation type="journal article" date="2020" name="Cell">
        <title>Large-Scale Comparative Analyses of Tick Genomes Elucidate Their Genetic Diversity and Vector Capacities.</title>
        <authorList>
            <consortium name="Tick Genome and Microbiome Consortium (TIGMIC)"/>
            <person name="Jia N."/>
            <person name="Wang J."/>
            <person name="Shi W."/>
            <person name="Du L."/>
            <person name="Sun Y."/>
            <person name="Zhan W."/>
            <person name="Jiang J.F."/>
            <person name="Wang Q."/>
            <person name="Zhang B."/>
            <person name="Ji P."/>
            <person name="Bell-Sakyi L."/>
            <person name="Cui X.M."/>
            <person name="Yuan T.T."/>
            <person name="Jiang B.G."/>
            <person name="Yang W.F."/>
            <person name="Lam T.T."/>
            <person name="Chang Q.C."/>
            <person name="Ding S.J."/>
            <person name="Wang X.J."/>
            <person name="Zhu J.G."/>
            <person name="Ruan X.D."/>
            <person name="Zhao L."/>
            <person name="Wei J.T."/>
            <person name="Ye R.Z."/>
            <person name="Que T.C."/>
            <person name="Du C.H."/>
            <person name="Zhou Y.H."/>
            <person name="Cheng J.X."/>
            <person name="Dai P.F."/>
            <person name="Guo W.B."/>
            <person name="Han X.H."/>
            <person name="Huang E.J."/>
            <person name="Li L.F."/>
            <person name="Wei W."/>
            <person name="Gao Y.C."/>
            <person name="Liu J.Z."/>
            <person name="Shao H.Z."/>
            <person name="Wang X."/>
            <person name="Wang C.C."/>
            <person name="Yang T.C."/>
            <person name="Huo Q.B."/>
            <person name="Li W."/>
            <person name="Chen H.Y."/>
            <person name="Chen S.E."/>
            <person name="Zhou L.G."/>
            <person name="Ni X.B."/>
            <person name="Tian J.H."/>
            <person name="Sheng Y."/>
            <person name="Liu T."/>
            <person name="Pan Y.S."/>
            <person name="Xia L.Y."/>
            <person name="Li J."/>
            <person name="Zhao F."/>
            <person name="Cao W.C."/>
        </authorList>
    </citation>
    <scope>NUCLEOTIDE SEQUENCE</scope>
    <source>
        <strain evidence="1">Rsan-2018</strain>
    </source>
</reference>
<dbReference type="AlphaFoldDB" id="A0A9D4Q6S3"/>
<gene>
    <name evidence="1" type="ORF">HPB52_016988</name>
</gene>
<reference evidence="1" key="2">
    <citation type="submission" date="2021-09" db="EMBL/GenBank/DDBJ databases">
        <authorList>
            <person name="Jia N."/>
            <person name="Wang J."/>
            <person name="Shi W."/>
            <person name="Du L."/>
            <person name="Sun Y."/>
            <person name="Zhan W."/>
            <person name="Jiang J."/>
            <person name="Wang Q."/>
            <person name="Zhang B."/>
            <person name="Ji P."/>
            <person name="Sakyi L.B."/>
            <person name="Cui X."/>
            <person name="Yuan T."/>
            <person name="Jiang B."/>
            <person name="Yang W."/>
            <person name="Lam T.T.-Y."/>
            <person name="Chang Q."/>
            <person name="Ding S."/>
            <person name="Wang X."/>
            <person name="Zhu J."/>
            <person name="Ruan X."/>
            <person name="Zhao L."/>
            <person name="Wei J."/>
            <person name="Que T."/>
            <person name="Du C."/>
            <person name="Cheng J."/>
            <person name="Dai P."/>
            <person name="Han X."/>
            <person name="Huang E."/>
            <person name="Gao Y."/>
            <person name="Liu J."/>
            <person name="Shao H."/>
            <person name="Ye R."/>
            <person name="Li L."/>
            <person name="Wei W."/>
            <person name="Wang X."/>
            <person name="Wang C."/>
            <person name="Huo Q."/>
            <person name="Li W."/>
            <person name="Guo W."/>
            <person name="Chen H."/>
            <person name="Chen S."/>
            <person name="Zhou L."/>
            <person name="Zhou L."/>
            <person name="Ni X."/>
            <person name="Tian J."/>
            <person name="Zhou Y."/>
            <person name="Sheng Y."/>
            <person name="Liu T."/>
            <person name="Pan Y."/>
            <person name="Xia L."/>
            <person name="Li J."/>
            <person name="Zhao F."/>
            <person name="Cao W."/>
        </authorList>
    </citation>
    <scope>NUCLEOTIDE SEQUENCE</scope>
    <source>
        <strain evidence="1">Rsan-2018</strain>
        <tissue evidence="1">Larvae</tissue>
    </source>
</reference>
<comment type="caution">
    <text evidence="1">The sequence shown here is derived from an EMBL/GenBank/DDBJ whole genome shotgun (WGS) entry which is preliminary data.</text>
</comment>
<keyword evidence="2" id="KW-1185">Reference proteome</keyword>
<accession>A0A9D4Q6S3</accession>
<dbReference type="Proteomes" id="UP000821837">
    <property type="component" value="Unassembled WGS sequence"/>
</dbReference>
<sequence>MGIRGSVTVASTGSYCGYVTMCGLILSPSTLLCAKPSNLTEITVLDAVDKHMACRNATVVEHTTGAHFRYRGSDYGVGQIDRLRENYVFQRNRIRKFSAHHLYKLRENYKLQQQHLNKILENLNLESCRSVCARTDSIIFDPAEIGLDPPPLGMLPPPVIFPLFMDEDTESQISAYYTPDTLSQVSPDKWFCNQIFLT</sequence>
<evidence type="ECO:0000313" key="1">
    <source>
        <dbReference type="EMBL" id="KAH7969354.1"/>
    </source>
</evidence>
<organism evidence="1 2">
    <name type="scientific">Rhipicephalus sanguineus</name>
    <name type="common">Brown dog tick</name>
    <name type="synonym">Ixodes sanguineus</name>
    <dbReference type="NCBI Taxonomy" id="34632"/>
    <lineage>
        <taxon>Eukaryota</taxon>
        <taxon>Metazoa</taxon>
        <taxon>Ecdysozoa</taxon>
        <taxon>Arthropoda</taxon>
        <taxon>Chelicerata</taxon>
        <taxon>Arachnida</taxon>
        <taxon>Acari</taxon>
        <taxon>Parasitiformes</taxon>
        <taxon>Ixodida</taxon>
        <taxon>Ixodoidea</taxon>
        <taxon>Ixodidae</taxon>
        <taxon>Rhipicephalinae</taxon>
        <taxon>Rhipicephalus</taxon>
        <taxon>Rhipicephalus</taxon>
    </lineage>
</organism>
<protein>
    <submittedName>
        <fullName evidence="1">Uncharacterized protein</fullName>
    </submittedName>
</protein>
<dbReference type="VEuPathDB" id="VectorBase:RSAN_045265"/>
<evidence type="ECO:0000313" key="2">
    <source>
        <dbReference type="Proteomes" id="UP000821837"/>
    </source>
</evidence>
<proteinExistence type="predicted"/>
<dbReference type="EMBL" id="JABSTV010001248">
    <property type="protein sequence ID" value="KAH7969354.1"/>
    <property type="molecule type" value="Genomic_DNA"/>
</dbReference>